<accession>A0A5C3QG57</accession>
<name>A0A5C3QG57_9AGAR</name>
<proteinExistence type="predicted"/>
<dbReference type="OrthoDB" id="2915292at2759"/>
<sequence>MLRFLRSHAPSHLCVPRVSLRTILRFLRSHAPFYLSRYFHRSDTPVEVPDPAAARPLPEIWFRIADMLPLAQVERLAPLNRVFLDVAMSHQYRAIHADVDDCHRFDLSIGQWSGRKPVHPSAVLNGRARHLLVEDDSMRIACNIRLDIQVGYSV</sequence>
<reference evidence="1 2" key="1">
    <citation type="journal article" date="2019" name="Nat. Ecol. Evol.">
        <title>Megaphylogeny resolves global patterns of mushroom evolution.</title>
        <authorList>
            <person name="Varga T."/>
            <person name="Krizsan K."/>
            <person name="Foldi C."/>
            <person name="Dima B."/>
            <person name="Sanchez-Garcia M."/>
            <person name="Sanchez-Ramirez S."/>
            <person name="Szollosi G.J."/>
            <person name="Szarkandi J.G."/>
            <person name="Papp V."/>
            <person name="Albert L."/>
            <person name="Andreopoulos W."/>
            <person name="Angelini C."/>
            <person name="Antonin V."/>
            <person name="Barry K.W."/>
            <person name="Bougher N.L."/>
            <person name="Buchanan P."/>
            <person name="Buyck B."/>
            <person name="Bense V."/>
            <person name="Catcheside P."/>
            <person name="Chovatia M."/>
            <person name="Cooper J."/>
            <person name="Damon W."/>
            <person name="Desjardin D."/>
            <person name="Finy P."/>
            <person name="Geml J."/>
            <person name="Haridas S."/>
            <person name="Hughes K."/>
            <person name="Justo A."/>
            <person name="Karasinski D."/>
            <person name="Kautmanova I."/>
            <person name="Kiss B."/>
            <person name="Kocsube S."/>
            <person name="Kotiranta H."/>
            <person name="LaButti K.M."/>
            <person name="Lechner B.E."/>
            <person name="Liimatainen K."/>
            <person name="Lipzen A."/>
            <person name="Lukacs Z."/>
            <person name="Mihaltcheva S."/>
            <person name="Morgado L.N."/>
            <person name="Niskanen T."/>
            <person name="Noordeloos M.E."/>
            <person name="Ohm R.A."/>
            <person name="Ortiz-Santana B."/>
            <person name="Ovrebo C."/>
            <person name="Racz N."/>
            <person name="Riley R."/>
            <person name="Savchenko A."/>
            <person name="Shiryaev A."/>
            <person name="Soop K."/>
            <person name="Spirin V."/>
            <person name="Szebenyi C."/>
            <person name="Tomsovsky M."/>
            <person name="Tulloss R.E."/>
            <person name="Uehling J."/>
            <person name="Grigoriev I.V."/>
            <person name="Vagvolgyi C."/>
            <person name="Papp T."/>
            <person name="Martin F.M."/>
            <person name="Miettinen O."/>
            <person name="Hibbett D.S."/>
            <person name="Nagy L.G."/>
        </authorList>
    </citation>
    <scope>NUCLEOTIDE SEQUENCE [LARGE SCALE GENOMIC DNA]</scope>
    <source>
        <strain evidence="1 2">CBS 309.79</strain>
    </source>
</reference>
<evidence type="ECO:0000313" key="2">
    <source>
        <dbReference type="Proteomes" id="UP000305067"/>
    </source>
</evidence>
<gene>
    <name evidence="1" type="ORF">BDV98DRAFT_109211</name>
</gene>
<evidence type="ECO:0008006" key="3">
    <source>
        <dbReference type="Google" id="ProtNLM"/>
    </source>
</evidence>
<dbReference type="Proteomes" id="UP000305067">
    <property type="component" value="Unassembled WGS sequence"/>
</dbReference>
<protein>
    <recommendedName>
        <fullName evidence="3">F-box domain-containing protein</fullName>
    </recommendedName>
</protein>
<dbReference type="AlphaFoldDB" id="A0A5C3QG57"/>
<organism evidence="1 2">
    <name type="scientific">Pterulicium gracile</name>
    <dbReference type="NCBI Taxonomy" id="1884261"/>
    <lineage>
        <taxon>Eukaryota</taxon>
        <taxon>Fungi</taxon>
        <taxon>Dikarya</taxon>
        <taxon>Basidiomycota</taxon>
        <taxon>Agaricomycotina</taxon>
        <taxon>Agaricomycetes</taxon>
        <taxon>Agaricomycetidae</taxon>
        <taxon>Agaricales</taxon>
        <taxon>Pleurotineae</taxon>
        <taxon>Pterulaceae</taxon>
        <taxon>Pterulicium</taxon>
    </lineage>
</organism>
<evidence type="ECO:0000313" key="1">
    <source>
        <dbReference type="EMBL" id="TFL00692.1"/>
    </source>
</evidence>
<dbReference type="EMBL" id="ML178828">
    <property type="protein sequence ID" value="TFL00692.1"/>
    <property type="molecule type" value="Genomic_DNA"/>
</dbReference>
<keyword evidence="2" id="KW-1185">Reference proteome</keyword>